<dbReference type="AlphaFoldDB" id="A0A223D405"/>
<accession>A0A223D405</accession>
<dbReference type="EMBL" id="CP022657">
    <property type="protein sequence ID" value="ASS76270.1"/>
    <property type="molecule type" value="Genomic_DNA"/>
</dbReference>
<gene>
    <name evidence="1" type="ORF">CIG75_15845</name>
</gene>
<dbReference type="InterPro" id="IPR014923">
    <property type="entry name" value="DUF1802"/>
</dbReference>
<dbReference type="PIRSF" id="PIRSF018957">
    <property type="entry name" value="UCP018957"/>
    <property type="match status" value="1"/>
</dbReference>
<dbReference type="InterPro" id="IPR008307">
    <property type="entry name" value="UCP018957"/>
</dbReference>
<evidence type="ECO:0008006" key="3">
    <source>
        <dbReference type="Google" id="ProtNLM"/>
    </source>
</evidence>
<dbReference type="Pfam" id="PF08819">
    <property type="entry name" value="DUF1802"/>
    <property type="match status" value="1"/>
</dbReference>
<evidence type="ECO:0000313" key="1">
    <source>
        <dbReference type="EMBL" id="ASS76270.1"/>
    </source>
</evidence>
<reference evidence="1 2" key="1">
    <citation type="journal article" date="2015" name="Int. J. Syst. Evol. Microbiol.">
        <title>Tumebacillus algifaecis sp. nov., isolated from decomposing algal scum.</title>
        <authorList>
            <person name="Wu Y.F."/>
            <person name="Zhang B."/>
            <person name="Xing P."/>
            <person name="Wu Q.L."/>
            <person name="Liu S.J."/>
        </authorList>
    </citation>
    <scope>NUCLEOTIDE SEQUENCE [LARGE SCALE GENOMIC DNA]</scope>
    <source>
        <strain evidence="1 2">THMBR28</strain>
    </source>
</reference>
<evidence type="ECO:0000313" key="2">
    <source>
        <dbReference type="Proteomes" id="UP000214688"/>
    </source>
</evidence>
<dbReference type="KEGG" id="tab:CIG75_15845"/>
<organism evidence="1 2">
    <name type="scientific">Tumebacillus algifaecis</name>
    <dbReference type="NCBI Taxonomy" id="1214604"/>
    <lineage>
        <taxon>Bacteria</taxon>
        <taxon>Bacillati</taxon>
        <taxon>Bacillota</taxon>
        <taxon>Bacilli</taxon>
        <taxon>Bacillales</taxon>
        <taxon>Alicyclobacillaceae</taxon>
        <taxon>Tumebacillus</taxon>
    </lineage>
</organism>
<sequence length="223" mass="26027">MKNVWIERSDVEVGIGFRSFSLELHSPHLPIKEVALKEWAVCIDAIANGEQLVLLRKGGITEETREFRLEETSFYLYPTYEHQRAQLIKPEYQERVEQTMEGIELPPKAVWITHAAHVVDDITLHSEDDLKKLDPFHILTHNYASERLQWRNDKPLHILTVRAYKLTTPKQVHVAPEYLGCKSWLTLQKPITDTDLEPVLSAEAFEHRRQQIFQALGFNEHKQ</sequence>
<name>A0A223D405_9BACL</name>
<proteinExistence type="predicted"/>
<keyword evidence="2" id="KW-1185">Reference proteome</keyword>
<protein>
    <recommendedName>
        <fullName evidence="3">DUF1802 domain-containing protein</fullName>
    </recommendedName>
</protein>
<dbReference type="Proteomes" id="UP000214688">
    <property type="component" value="Chromosome"/>
</dbReference>